<feature type="transmembrane region" description="Helical" evidence="6">
    <location>
        <begin position="235"/>
        <end position="253"/>
    </location>
</feature>
<keyword evidence="4 6" id="KW-1133">Transmembrane helix</keyword>
<evidence type="ECO:0000256" key="3">
    <source>
        <dbReference type="ARBA" id="ARBA00022692"/>
    </source>
</evidence>
<dbReference type="EMBL" id="QGDQ01000036">
    <property type="protein sequence ID" value="PWJ47592.1"/>
    <property type="molecule type" value="Genomic_DNA"/>
</dbReference>
<evidence type="ECO:0000256" key="4">
    <source>
        <dbReference type="ARBA" id="ARBA00022989"/>
    </source>
</evidence>
<keyword evidence="2" id="KW-1003">Cell membrane</keyword>
<reference evidence="7 8" key="1">
    <citation type="submission" date="2018-03" db="EMBL/GenBank/DDBJ databases">
        <title>Genomic Encyclopedia of Archaeal and Bacterial Type Strains, Phase II (KMG-II): from individual species to whole genera.</title>
        <authorList>
            <person name="Goeker M."/>
        </authorList>
    </citation>
    <scope>NUCLEOTIDE SEQUENCE [LARGE SCALE GENOMIC DNA]</scope>
    <source>
        <strain evidence="7 8">DSM 44889</strain>
    </source>
</reference>
<feature type="transmembrane region" description="Helical" evidence="6">
    <location>
        <begin position="197"/>
        <end position="223"/>
    </location>
</feature>
<evidence type="ECO:0000256" key="1">
    <source>
        <dbReference type="ARBA" id="ARBA00004651"/>
    </source>
</evidence>
<keyword evidence="3 6" id="KW-0812">Transmembrane</keyword>
<feature type="transmembrane region" description="Helical" evidence="6">
    <location>
        <begin position="119"/>
        <end position="139"/>
    </location>
</feature>
<keyword evidence="8" id="KW-1185">Reference proteome</keyword>
<evidence type="ECO:0000313" key="7">
    <source>
        <dbReference type="EMBL" id="PWJ47592.1"/>
    </source>
</evidence>
<keyword evidence="5 6" id="KW-0472">Membrane</keyword>
<comment type="subcellular location">
    <subcellularLocation>
        <location evidence="1">Cell membrane</location>
        <topology evidence="1">Multi-pass membrane protein</topology>
    </subcellularLocation>
</comment>
<dbReference type="InterPro" id="IPR001123">
    <property type="entry name" value="LeuE-type"/>
</dbReference>
<evidence type="ECO:0000313" key="8">
    <source>
        <dbReference type="Proteomes" id="UP000245469"/>
    </source>
</evidence>
<dbReference type="Proteomes" id="UP000245469">
    <property type="component" value="Unassembled WGS sequence"/>
</dbReference>
<gene>
    <name evidence="7" type="ORF">BXY45_13623</name>
</gene>
<comment type="caution">
    <text evidence="7">The sequence shown here is derived from an EMBL/GenBank/DDBJ whole genome shotgun (WGS) entry which is preliminary data.</text>
</comment>
<evidence type="ECO:0000256" key="6">
    <source>
        <dbReference type="SAM" id="Phobius"/>
    </source>
</evidence>
<dbReference type="Pfam" id="PF01810">
    <property type="entry name" value="LysE"/>
    <property type="match status" value="1"/>
</dbReference>
<evidence type="ECO:0000256" key="2">
    <source>
        <dbReference type="ARBA" id="ARBA00022475"/>
    </source>
</evidence>
<sequence>MLAPDLTAVHVAALDVAALHVAALDLHALVDGASLMGPVGGAGPTVVTGLAVGVAAGLVLSIPFGALSAMLVEVGMRSTPRVAMSAAVGVASTDVVFALVAATTGSVVSAALAPWRMQVQVVAAVVVLLLGAHALHSALREESGKPTGRHVATRSGPPGQQVRSTWLRFVVAAAANPMTTLTLTALAASLGPSTTPAVVVAFAAGCGVASIVWHSCLSLGGHLLGRWLTVRARRAAAWAGAVVTVGMAAQMVMA</sequence>
<dbReference type="GO" id="GO:0005886">
    <property type="term" value="C:plasma membrane"/>
    <property type="evidence" value="ECO:0007669"/>
    <property type="project" value="UniProtKB-SubCell"/>
</dbReference>
<name>A0A315ZQN7_9ACTN</name>
<feature type="transmembrane region" description="Helical" evidence="6">
    <location>
        <begin position="84"/>
        <end position="113"/>
    </location>
</feature>
<dbReference type="GO" id="GO:0006865">
    <property type="term" value="P:amino acid transport"/>
    <property type="evidence" value="ECO:0007669"/>
    <property type="project" value="InterPro"/>
</dbReference>
<accession>A0A315ZQN7</accession>
<dbReference type="AlphaFoldDB" id="A0A315ZQN7"/>
<evidence type="ECO:0000256" key="5">
    <source>
        <dbReference type="ARBA" id="ARBA00023136"/>
    </source>
</evidence>
<proteinExistence type="predicted"/>
<protein>
    <submittedName>
        <fullName evidence="7">Arginine exporter protein ArgO</fullName>
    </submittedName>
</protein>
<feature type="transmembrane region" description="Helical" evidence="6">
    <location>
        <begin position="50"/>
        <end position="72"/>
    </location>
</feature>
<feature type="transmembrane region" description="Helical" evidence="6">
    <location>
        <begin position="169"/>
        <end position="191"/>
    </location>
</feature>
<organism evidence="7 8">
    <name type="scientific">Quadrisphaera granulorum</name>
    <dbReference type="NCBI Taxonomy" id="317664"/>
    <lineage>
        <taxon>Bacteria</taxon>
        <taxon>Bacillati</taxon>
        <taxon>Actinomycetota</taxon>
        <taxon>Actinomycetes</taxon>
        <taxon>Kineosporiales</taxon>
        <taxon>Kineosporiaceae</taxon>
        <taxon>Quadrisphaera</taxon>
    </lineage>
</organism>